<evidence type="ECO:0000313" key="1">
    <source>
        <dbReference type="EMBL" id="CRG99669.1"/>
    </source>
</evidence>
<name>A0A1J1H7U3_PLARL</name>
<dbReference type="OMA" id="RYETNLY"/>
<dbReference type="GeneID" id="39735771"/>
<dbReference type="VEuPathDB" id="PlasmoDB:PRELSG_0809500"/>
<dbReference type="AlphaFoldDB" id="A0A1J1H7U3"/>
<protein>
    <submittedName>
        <fullName evidence="1">Uncharacterized protein</fullName>
    </submittedName>
</protein>
<proteinExistence type="predicted"/>
<keyword evidence="2" id="KW-1185">Reference proteome</keyword>
<sequence>MLKIKNVFKGVNVNVINNYYSKRYLSKINSKSLFKYKSEEYSTNERGIKINHMNSSVLCIFSNMLLKENIKNDLIWKKIEKRSYELIDKFEANEIASFLFCLSKVRYETNLYDSFIPIIKKKCEYFNTSNLAMLISTYSKRKKEDLIMLLKEELKRKVHTLHNTVEISMILNALVKCKINDQDLFSKISNIIIDNVIYNNVHVRDICVITYCYAYILYKNMNIFKILSQKIIMLMDEVNIVDLCRILYSYMRISKNFNHILKFSALKLKNVIDKSSIGDVINCIHFLPILKQIVEKQEFNDMNCEIIDENKFNYFINYFNLFNYIVNVFNEKIISYANILNSNQISNIFYMYSRYNILICLSELDIFIHKIKNMKLTNELKIYILYSFTILLKNYENNTLYNFNFLDVNKIFVKKTFDNLKEERFKKENIKCINKHDQKKLKNDLLNCLKEWENDINLFINNYEICLTQDIIKVLNIFLILNHTHDSIIHNIKHYIIFNYKNINEQNAYTLLYYFQKLNKLNEDEDFYEILKYKIKSLK</sequence>
<dbReference type="EMBL" id="LN835303">
    <property type="protein sequence ID" value="CRG99669.1"/>
    <property type="molecule type" value="Genomic_DNA"/>
</dbReference>
<gene>
    <name evidence="1" type="ORF">PRELSG_0809500</name>
</gene>
<organism evidence="1 2">
    <name type="scientific">Plasmodium relictum</name>
    <dbReference type="NCBI Taxonomy" id="85471"/>
    <lineage>
        <taxon>Eukaryota</taxon>
        <taxon>Sar</taxon>
        <taxon>Alveolata</taxon>
        <taxon>Apicomplexa</taxon>
        <taxon>Aconoidasida</taxon>
        <taxon>Haemosporida</taxon>
        <taxon>Plasmodiidae</taxon>
        <taxon>Plasmodium</taxon>
        <taxon>Plasmodium (Haemamoeba)</taxon>
    </lineage>
</organism>
<accession>A0A1J1H7U3</accession>
<reference evidence="1 2" key="1">
    <citation type="submission" date="2015-04" db="EMBL/GenBank/DDBJ databases">
        <authorList>
            <consortium name="Pathogen Informatics"/>
        </authorList>
    </citation>
    <scope>NUCLEOTIDE SEQUENCE [LARGE SCALE GENOMIC DNA]</scope>
    <source>
        <strain evidence="1 2">SGS1</strain>
    </source>
</reference>
<evidence type="ECO:0000313" key="2">
    <source>
        <dbReference type="Proteomes" id="UP000220158"/>
    </source>
</evidence>
<dbReference type="RefSeq" id="XP_028532674.1">
    <property type="nucleotide sequence ID" value="XM_028676157.1"/>
</dbReference>
<dbReference type="KEGG" id="prel:PRELSG_0809500"/>
<dbReference type="Proteomes" id="UP000220158">
    <property type="component" value="Chromosome 8"/>
</dbReference>
<dbReference type="OrthoDB" id="391211at2759"/>